<dbReference type="PROSITE" id="PS50206">
    <property type="entry name" value="RHODANESE_3"/>
    <property type="match status" value="1"/>
</dbReference>
<dbReference type="Pfam" id="PF07992">
    <property type="entry name" value="Pyr_redox_2"/>
    <property type="match status" value="1"/>
</dbReference>
<evidence type="ECO:0000256" key="6">
    <source>
        <dbReference type="ARBA" id="ARBA00023284"/>
    </source>
</evidence>
<evidence type="ECO:0000313" key="8">
    <source>
        <dbReference type="EMBL" id="GLS91614.1"/>
    </source>
</evidence>
<dbReference type="PRINTS" id="PR00368">
    <property type="entry name" value="FADPNR"/>
</dbReference>
<dbReference type="Gene3D" id="3.50.50.60">
    <property type="entry name" value="FAD/NAD(P)-binding domain"/>
    <property type="match status" value="2"/>
</dbReference>
<dbReference type="Pfam" id="PF02852">
    <property type="entry name" value="Pyr_redox_dim"/>
    <property type="match status" value="1"/>
</dbReference>
<organism evidence="8 9">
    <name type="scientific">Psychromonas marina</name>
    <dbReference type="NCBI Taxonomy" id="88364"/>
    <lineage>
        <taxon>Bacteria</taxon>
        <taxon>Pseudomonadati</taxon>
        <taxon>Pseudomonadota</taxon>
        <taxon>Gammaproteobacteria</taxon>
        <taxon>Alteromonadales</taxon>
        <taxon>Psychromonadaceae</taxon>
        <taxon>Psychromonas</taxon>
    </lineage>
</organism>
<evidence type="ECO:0000313" key="9">
    <source>
        <dbReference type="Proteomes" id="UP001157353"/>
    </source>
</evidence>
<dbReference type="InterPro" id="IPR016156">
    <property type="entry name" value="FAD/NAD-linked_Rdtase_dimer_sf"/>
</dbReference>
<dbReference type="InterPro" id="IPR023753">
    <property type="entry name" value="FAD/NAD-binding_dom"/>
</dbReference>
<protein>
    <submittedName>
        <fullName evidence="8">Pyridine nucleotide-disulfide oxidoreductase</fullName>
    </submittedName>
</protein>
<dbReference type="CDD" id="cd00158">
    <property type="entry name" value="RHOD"/>
    <property type="match status" value="1"/>
</dbReference>
<evidence type="ECO:0000256" key="3">
    <source>
        <dbReference type="ARBA" id="ARBA00022630"/>
    </source>
</evidence>
<keyword evidence="4" id="KW-0274">FAD</keyword>
<dbReference type="Pfam" id="PF00581">
    <property type="entry name" value="Rhodanese"/>
    <property type="match status" value="1"/>
</dbReference>
<proteinExistence type="inferred from homology"/>
<dbReference type="EMBL" id="BSPQ01000013">
    <property type="protein sequence ID" value="GLS91614.1"/>
    <property type="molecule type" value="Genomic_DNA"/>
</dbReference>
<dbReference type="InterPro" id="IPR036873">
    <property type="entry name" value="Rhodanese-like_dom_sf"/>
</dbReference>
<evidence type="ECO:0000256" key="5">
    <source>
        <dbReference type="ARBA" id="ARBA00023002"/>
    </source>
</evidence>
<comment type="similarity">
    <text evidence="2">Belongs to the class-III pyridine nucleotide-disulfide oxidoreductase family.</text>
</comment>
<evidence type="ECO:0000256" key="4">
    <source>
        <dbReference type="ARBA" id="ARBA00022827"/>
    </source>
</evidence>
<name>A0ABQ6E300_9GAMM</name>
<dbReference type="InterPro" id="IPR036188">
    <property type="entry name" value="FAD/NAD-bd_sf"/>
</dbReference>
<evidence type="ECO:0000256" key="1">
    <source>
        <dbReference type="ARBA" id="ARBA00001974"/>
    </source>
</evidence>
<sequence length="566" mass="61854">MSKKILIVGGVAGGASSAARCRRHSEEDTIIMFEKGPHVSFSNCCLPYHLSGIVPTAEELVLMDPAKFASQYNIDARVGSEVVSIDPVAKTIAVKNVETGEIYNESYDKLILSPGAKPIVPPIAGIEKVNSFSIRNVVDIDRLNRFIKTGDTKNISVIGGGFIGVEAAENLKEAGYNVTLIEATAQIMKPFDYDMVQILHKELRDHGVNLIVDDKVAEFAENKIILGSGKVIYADVVVMAIGVKPETDLAKQAGLDLGKTGAMKVNQNYQTNDADIYAVGDVIEVYNYQYNDYFQLPLAGPAQKQARGVADHINGMAIDNRGYIGSSVIKVFDYNAASTGLNEGLIAAKGLNISYDTVKVIPNDKVGLMPYGHVAHFKLLFEVPTGRILGAQSIGKGNIDKRIDVIATVIKFGGTIYDLKDLELCYAPPFGTAKDIVNFAGYIATNLMNSDFKQVHAADMRALVESNACIVDVRETDEFELSRINGAINLPLSEIRQRTDELPKDQPLYLHCRSGQRSYNAVLALQKMGFKDVYNVSGGFMGLCFYEQFNDMTLNRKPIVSGYNFD</sequence>
<comment type="cofactor">
    <cofactor evidence="1">
        <name>FAD</name>
        <dbReference type="ChEBI" id="CHEBI:57692"/>
    </cofactor>
</comment>
<keyword evidence="9" id="KW-1185">Reference proteome</keyword>
<comment type="caution">
    <text evidence="8">The sequence shown here is derived from an EMBL/GenBank/DDBJ whole genome shotgun (WGS) entry which is preliminary data.</text>
</comment>
<reference evidence="9" key="1">
    <citation type="journal article" date="2019" name="Int. J. Syst. Evol. Microbiol.">
        <title>The Global Catalogue of Microorganisms (GCM) 10K type strain sequencing project: providing services to taxonomists for standard genome sequencing and annotation.</title>
        <authorList>
            <consortium name="The Broad Institute Genomics Platform"/>
            <consortium name="The Broad Institute Genome Sequencing Center for Infectious Disease"/>
            <person name="Wu L."/>
            <person name="Ma J."/>
        </authorList>
    </citation>
    <scope>NUCLEOTIDE SEQUENCE [LARGE SCALE GENOMIC DNA]</scope>
    <source>
        <strain evidence="9">NBRC 103166</strain>
    </source>
</reference>
<dbReference type="Gene3D" id="3.40.250.10">
    <property type="entry name" value="Rhodanese-like domain"/>
    <property type="match status" value="1"/>
</dbReference>
<dbReference type="SMART" id="SM00450">
    <property type="entry name" value="RHOD"/>
    <property type="match status" value="1"/>
</dbReference>
<keyword evidence="6" id="KW-0676">Redox-active center</keyword>
<accession>A0ABQ6E300</accession>
<dbReference type="SUPFAM" id="SSF52821">
    <property type="entry name" value="Rhodanese/Cell cycle control phosphatase"/>
    <property type="match status" value="1"/>
</dbReference>
<dbReference type="SUPFAM" id="SSF55424">
    <property type="entry name" value="FAD/NAD-linked reductases, dimerisation (C-terminal) domain"/>
    <property type="match status" value="1"/>
</dbReference>
<dbReference type="InterPro" id="IPR001763">
    <property type="entry name" value="Rhodanese-like_dom"/>
</dbReference>
<dbReference type="PANTHER" id="PTHR43429:SF1">
    <property type="entry name" value="NAD(P)H SULFUR OXIDOREDUCTASE (COA-DEPENDENT)"/>
    <property type="match status" value="1"/>
</dbReference>
<evidence type="ECO:0000256" key="2">
    <source>
        <dbReference type="ARBA" id="ARBA00009130"/>
    </source>
</evidence>
<dbReference type="SUPFAM" id="SSF51905">
    <property type="entry name" value="FAD/NAD(P)-binding domain"/>
    <property type="match status" value="1"/>
</dbReference>
<gene>
    <name evidence="8" type="ORF">GCM10007916_26830</name>
</gene>
<keyword evidence="3" id="KW-0285">Flavoprotein</keyword>
<dbReference type="InterPro" id="IPR050260">
    <property type="entry name" value="FAD-bd_OxRdtase"/>
</dbReference>
<dbReference type="PANTHER" id="PTHR43429">
    <property type="entry name" value="PYRIDINE NUCLEOTIDE-DISULFIDE OXIDOREDUCTASE DOMAIN-CONTAINING"/>
    <property type="match status" value="1"/>
</dbReference>
<dbReference type="PRINTS" id="PR00411">
    <property type="entry name" value="PNDRDTASEI"/>
</dbReference>
<evidence type="ECO:0000259" key="7">
    <source>
        <dbReference type="PROSITE" id="PS50206"/>
    </source>
</evidence>
<keyword evidence="5" id="KW-0560">Oxidoreductase</keyword>
<feature type="domain" description="Rhodanese" evidence="7">
    <location>
        <begin position="464"/>
        <end position="550"/>
    </location>
</feature>
<dbReference type="InterPro" id="IPR004099">
    <property type="entry name" value="Pyr_nucl-diS_OxRdtase_dimer"/>
</dbReference>
<dbReference type="Proteomes" id="UP001157353">
    <property type="component" value="Unassembled WGS sequence"/>
</dbReference>
<dbReference type="RefSeq" id="WP_284204723.1">
    <property type="nucleotide sequence ID" value="NZ_BSPQ01000013.1"/>
</dbReference>